<keyword evidence="7" id="KW-0443">Lipid metabolism</keyword>
<feature type="transmembrane region" description="Helical" evidence="9">
    <location>
        <begin position="190"/>
        <end position="207"/>
    </location>
</feature>
<feature type="transmembrane region" description="Helical" evidence="9">
    <location>
        <begin position="20"/>
        <end position="41"/>
    </location>
</feature>
<dbReference type="EMBL" id="MBFT01000082">
    <property type="protein sequence ID" value="PVU98364.1"/>
    <property type="molecule type" value="Genomic_DNA"/>
</dbReference>
<comment type="caution">
    <text evidence="11">The sequence shown here is derived from an EMBL/GenBank/DDBJ whole genome shotgun (WGS) entry which is preliminary data.</text>
</comment>
<dbReference type="GO" id="GO:0000139">
    <property type="term" value="C:Golgi membrane"/>
    <property type="evidence" value="ECO:0007669"/>
    <property type="project" value="TreeGrafter"/>
</dbReference>
<evidence type="ECO:0000256" key="1">
    <source>
        <dbReference type="ARBA" id="ARBA00004141"/>
    </source>
</evidence>
<dbReference type="STRING" id="61424.A0A2T9Z1G0"/>
<evidence type="ECO:0000256" key="2">
    <source>
        <dbReference type="ARBA" id="ARBA00005441"/>
    </source>
</evidence>
<dbReference type="InterPro" id="IPR045221">
    <property type="entry name" value="Sphingomyelin_synth-like"/>
</dbReference>
<reference evidence="11 12" key="1">
    <citation type="journal article" date="2018" name="MBio">
        <title>Comparative Genomics Reveals the Core Gene Toolbox for the Fungus-Insect Symbiosis.</title>
        <authorList>
            <person name="Wang Y."/>
            <person name="Stata M."/>
            <person name="Wang W."/>
            <person name="Stajich J.E."/>
            <person name="White M.M."/>
            <person name="Moncalvo J.M."/>
        </authorList>
    </citation>
    <scope>NUCLEOTIDE SEQUENCE [LARGE SCALE GENOMIC DNA]</scope>
    <source>
        <strain evidence="11 12">AUS-77-4</strain>
    </source>
</reference>
<organism evidence="11 12">
    <name type="scientific">Furculomyces boomerangus</name>
    <dbReference type="NCBI Taxonomy" id="61424"/>
    <lineage>
        <taxon>Eukaryota</taxon>
        <taxon>Fungi</taxon>
        <taxon>Fungi incertae sedis</taxon>
        <taxon>Zoopagomycota</taxon>
        <taxon>Kickxellomycotina</taxon>
        <taxon>Harpellomycetes</taxon>
        <taxon>Harpellales</taxon>
        <taxon>Harpellaceae</taxon>
        <taxon>Furculomyces</taxon>
    </lineage>
</organism>
<feature type="domain" description="Sphingomyelin synthase-like" evidence="10">
    <location>
        <begin position="162"/>
        <end position="231"/>
    </location>
</feature>
<gene>
    <name evidence="11" type="ORF">BB559_001647</name>
</gene>
<evidence type="ECO:0000256" key="3">
    <source>
        <dbReference type="ARBA" id="ARBA00022679"/>
    </source>
</evidence>
<dbReference type="GO" id="GO:0047493">
    <property type="term" value="F:ceramide cholinephosphotransferase activity"/>
    <property type="evidence" value="ECO:0007669"/>
    <property type="project" value="TreeGrafter"/>
</dbReference>
<keyword evidence="3" id="KW-0808">Transferase</keyword>
<name>A0A2T9Z1G0_9FUNG</name>
<feature type="transmembrane region" description="Helical" evidence="9">
    <location>
        <begin position="78"/>
        <end position="95"/>
    </location>
</feature>
<evidence type="ECO:0000256" key="7">
    <source>
        <dbReference type="ARBA" id="ARBA00023098"/>
    </source>
</evidence>
<dbReference type="GO" id="GO:0046513">
    <property type="term" value="P:ceramide biosynthetic process"/>
    <property type="evidence" value="ECO:0007669"/>
    <property type="project" value="TreeGrafter"/>
</dbReference>
<sequence length="349" mass="40044">MKSKLKCLIKHRFLEEFFRLAVSFIFTVSISIFMAMCQLKSDQKYQNSVVKGRQDIPLEDVSFVYTTPIKGYVMADNSLNLSILIALVGIMFYLPNWRSRIVVFRRCMWMGGFIYVFRSITLSVTTLPPTLGSQCIRQDITGLNASQYFSIVFKLLGGELKSCTDNMFSGHASISTLCFMLWWTYCKNKLIVTYSAVHTIVTMYIILATRLHYTVDLLLAIIVTLCVHYIYFSSLEHHYRRNHLASCNSYPVRLSNTIETDISYNILPVSNNEVQYSQIGNQLNRSSEDFEKHGLQIENSDKLQCAVHTQHVLYNARSFSFGVLGSFIAWADGLDLREHEVRSALLCNK</sequence>
<dbReference type="PANTHER" id="PTHR21290">
    <property type="entry name" value="SPHINGOMYELIN SYNTHETASE"/>
    <property type="match status" value="1"/>
</dbReference>
<evidence type="ECO:0000256" key="4">
    <source>
        <dbReference type="ARBA" id="ARBA00022692"/>
    </source>
</evidence>
<evidence type="ECO:0000256" key="5">
    <source>
        <dbReference type="ARBA" id="ARBA00022919"/>
    </source>
</evidence>
<dbReference type="GO" id="GO:0033188">
    <property type="term" value="F:sphingomyelin synthase activity"/>
    <property type="evidence" value="ECO:0007669"/>
    <property type="project" value="TreeGrafter"/>
</dbReference>
<keyword evidence="6 9" id="KW-1133">Transmembrane helix</keyword>
<dbReference type="Pfam" id="PF14360">
    <property type="entry name" value="PAP2_C"/>
    <property type="match status" value="1"/>
</dbReference>
<dbReference type="PANTHER" id="PTHR21290:SF25">
    <property type="entry name" value="SPHINGOMYELIN SYNTHASE-RELATED PROTEIN 1"/>
    <property type="match status" value="1"/>
</dbReference>
<accession>A0A2T9Z1G0</accession>
<dbReference type="AlphaFoldDB" id="A0A2T9Z1G0"/>
<evidence type="ECO:0000256" key="6">
    <source>
        <dbReference type="ARBA" id="ARBA00022989"/>
    </source>
</evidence>
<keyword evidence="4 9" id="KW-0812">Transmembrane</keyword>
<dbReference type="GO" id="GO:0005789">
    <property type="term" value="C:endoplasmic reticulum membrane"/>
    <property type="evidence" value="ECO:0007669"/>
    <property type="project" value="TreeGrafter"/>
</dbReference>
<dbReference type="GO" id="GO:0005886">
    <property type="term" value="C:plasma membrane"/>
    <property type="evidence" value="ECO:0007669"/>
    <property type="project" value="TreeGrafter"/>
</dbReference>
<comment type="subcellular location">
    <subcellularLocation>
        <location evidence="1">Membrane</location>
        <topology evidence="1">Multi-pass membrane protein</topology>
    </subcellularLocation>
</comment>
<protein>
    <recommendedName>
        <fullName evidence="10">Sphingomyelin synthase-like domain-containing protein</fullName>
    </recommendedName>
</protein>
<evidence type="ECO:0000256" key="9">
    <source>
        <dbReference type="SAM" id="Phobius"/>
    </source>
</evidence>
<proteinExistence type="inferred from homology"/>
<evidence type="ECO:0000259" key="10">
    <source>
        <dbReference type="Pfam" id="PF14360"/>
    </source>
</evidence>
<dbReference type="Proteomes" id="UP000245699">
    <property type="component" value="Unassembled WGS sequence"/>
</dbReference>
<evidence type="ECO:0000313" key="11">
    <source>
        <dbReference type="EMBL" id="PVU98364.1"/>
    </source>
</evidence>
<comment type="similarity">
    <text evidence="2">Belongs to the sphingomyelin synthase family.</text>
</comment>
<evidence type="ECO:0000256" key="8">
    <source>
        <dbReference type="ARBA" id="ARBA00023136"/>
    </source>
</evidence>
<keyword evidence="8 9" id="KW-0472">Membrane</keyword>
<dbReference type="OrthoDB" id="422827at2759"/>
<keyword evidence="12" id="KW-1185">Reference proteome</keyword>
<feature type="transmembrane region" description="Helical" evidence="9">
    <location>
        <begin position="213"/>
        <end position="232"/>
    </location>
</feature>
<dbReference type="InterPro" id="IPR025749">
    <property type="entry name" value="Sphingomyelin_synth-like_dom"/>
</dbReference>
<keyword evidence="5" id="KW-0746">Sphingolipid metabolism</keyword>
<evidence type="ECO:0000313" key="12">
    <source>
        <dbReference type="Proteomes" id="UP000245699"/>
    </source>
</evidence>